<proteinExistence type="predicted"/>
<name>A0A0F9RMI4_9ZZZZ</name>
<feature type="region of interest" description="Disordered" evidence="1">
    <location>
        <begin position="73"/>
        <end position="145"/>
    </location>
</feature>
<feature type="compositionally biased region" description="Basic residues" evidence="1">
    <location>
        <begin position="77"/>
        <end position="87"/>
    </location>
</feature>
<evidence type="ECO:0000313" key="2">
    <source>
        <dbReference type="EMBL" id="KKN26156.1"/>
    </source>
</evidence>
<comment type="caution">
    <text evidence="2">The sequence shown here is derived from an EMBL/GenBank/DDBJ whole genome shotgun (WGS) entry which is preliminary data.</text>
</comment>
<dbReference type="EMBL" id="LAZR01002743">
    <property type="protein sequence ID" value="KKN26156.1"/>
    <property type="molecule type" value="Genomic_DNA"/>
</dbReference>
<feature type="compositionally biased region" description="Basic residues" evidence="1">
    <location>
        <begin position="97"/>
        <end position="118"/>
    </location>
</feature>
<sequence length="285" mass="30644">MARRNPLLTVVTNPPEMLGQVHSITYRHALDGKDYVHEFGPSVDMRTLDDGYLSIRHGSADVLHRDFDGQTFLVNPPRRKTMARKLPPRVQSGKNKGQFRKRAKSSPRKRKTATRRRNSPAANPGKRRAPARRNAPRRGGRITVRKVTRNLTQGAMDAALILVGKAGARSVPAFLPNLPKEGNIGLAVQALVAVALGLAADMVLPSAQAKMILAGGLTAPVETLVVSFNVPFLADALAPVTASEQLSAYYGYVQPPQIAPADGVGAYVHEGADLAMGGYDYALDA</sequence>
<dbReference type="AlphaFoldDB" id="A0A0F9RMI4"/>
<reference evidence="2" key="1">
    <citation type="journal article" date="2015" name="Nature">
        <title>Complex archaea that bridge the gap between prokaryotes and eukaryotes.</title>
        <authorList>
            <person name="Spang A."/>
            <person name="Saw J.H."/>
            <person name="Jorgensen S.L."/>
            <person name="Zaremba-Niedzwiedzka K."/>
            <person name="Martijn J."/>
            <person name="Lind A.E."/>
            <person name="van Eijk R."/>
            <person name="Schleper C."/>
            <person name="Guy L."/>
            <person name="Ettema T.J."/>
        </authorList>
    </citation>
    <scope>NUCLEOTIDE SEQUENCE</scope>
</reference>
<gene>
    <name evidence="2" type="ORF">LCGC14_0877570</name>
</gene>
<evidence type="ECO:0000256" key="1">
    <source>
        <dbReference type="SAM" id="MobiDB-lite"/>
    </source>
</evidence>
<protein>
    <submittedName>
        <fullName evidence="2">Uncharacterized protein</fullName>
    </submittedName>
</protein>
<accession>A0A0F9RMI4</accession>
<organism evidence="2">
    <name type="scientific">marine sediment metagenome</name>
    <dbReference type="NCBI Taxonomy" id="412755"/>
    <lineage>
        <taxon>unclassified sequences</taxon>
        <taxon>metagenomes</taxon>
        <taxon>ecological metagenomes</taxon>
    </lineage>
</organism>
<feature type="compositionally biased region" description="Basic residues" evidence="1">
    <location>
        <begin position="125"/>
        <end position="145"/>
    </location>
</feature>